<dbReference type="AlphaFoldDB" id="A0A7I8KX88"/>
<evidence type="ECO:0000256" key="1">
    <source>
        <dbReference type="ARBA" id="ARBA00009740"/>
    </source>
</evidence>
<dbReference type="Proteomes" id="UP000663760">
    <property type="component" value="Chromosome 9"/>
</dbReference>
<name>A0A7I8KX88_SPIIN</name>
<protein>
    <submittedName>
        <fullName evidence="3">Uncharacterized protein</fullName>
    </submittedName>
</protein>
<evidence type="ECO:0000313" key="3">
    <source>
        <dbReference type="EMBL" id="CAA7402437.1"/>
    </source>
</evidence>
<keyword evidence="4" id="KW-1185">Reference proteome</keyword>
<dbReference type="PANTHER" id="PTHR31360:SF1">
    <property type="entry name" value="OIL BODY-ASSOCIATED PROTEIN 2A"/>
    <property type="match status" value="1"/>
</dbReference>
<dbReference type="PANTHER" id="PTHR31360">
    <property type="match status" value="1"/>
</dbReference>
<organism evidence="3 4">
    <name type="scientific">Spirodela intermedia</name>
    <name type="common">Intermediate duckweed</name>
    <dbReference type="NCBI Taxonomy" id="51605"/>
    <lineage>
        <taxon>Eukaryota</taxon>
        <taxon>Viridiplantae</taxon>
        <taxon>Streptophyta</taxon>
        <taxon>Embryophyta</taxon>
        <taxon>Tracheophyta</taxon>
        <taxon>Spermatophyta</taxon>
        <taxon>Magnoliopsida</taxon>
        <taxon>Liliopsida</taxon>
        <taxon>Araceae</taxon>
        <taxon>Lemnoideae</taxon>
        <taxon>Spirodela</taxon>
    </lineage>
</organism>
<accession>A0A7I8KX88</accession>
<dbReference type="EMBL" id="LR746272">
    <property type="protein sequence ID" value="CAA7402437.1"/>
    <property type="molecule type" value="Genomic_DNA"/>
</dbReference>
<feature type="region of interest" description="Disordered" evidence="2">
    <location>
        <begin position="1"/>
        <end position="28"/>
    </location>
</feature>
<comment type="similarity">
    <text evidence="1">Belongs to the OBAP family.</text>
</comment>
<evidence type="ECO:0000256" key="2">
    <source>
        <dbReference type="SAM" id="MobiDB-lite"/>
    </source>
</evidence>
<evidence type="ECO:0000313" key="4">
    <source>
        <dbReference type="Proteomes" id="UP000663760"/>
    </source>
</evidence>
<sequence>MASSDKEPKPSPMRDGEGAVPPGKKTTAGSAALDMGAQVVQTMKPIRHFQQHVCTFSLYAHDLSRQIEAHLFLSRLNEDLLQCAVYDSDLPSARLIGVEYMVSEGIFEGLPEEEKKLWHSHAYEIKSGMWVCPRVPEALSKPELKGLSKSYGKFWCTWQVDRGDRLPLGAPALMVAPQGVPRGRVRQELVRSRDDRYRVSSDELKQSRTEMEEPEWINPRSDYWKQHGKALALDVVEVDMKRGDPSFP</sequence>
<feature type="compositionally biased region" description="Basic and acidic residues" evidence="2">
    <location>
        <begin position="1"/>
        <end position="17"/>
    </location>
</feature>
<gene>
    <name evidence="3" type="ORF">SI8410_09013115</name>
</gene>
<proteinExistence type="inferred from homology"/>
<dbReference type="InterPro" id="IPR010686">
    <property type="entry name" value="OBAP-like"/>
</dbReference>
<reference evidence="3" key="1">
    <citation type="submission" date="2020-02" db="EMBL/GenBank/DDBJ databases">
        <authorList>
            <person name="Scholz U."/>
            <person name="Mascher M."/>
            <person name="Fiebig A."/>
        </authorList>
    </citation>
    <scope>NUCLEOTIDE SEQUENCE</scope>
</reference>
<dbReference type="OrthoDB" id="1901244at2759"/>
<dbReference type="Pfam" id="PF06884">
    <property type="entry name" value="DUF1264"/>
    <property type="match status" value="1"/>
</dbReference>